<proteinExistence type="predicted"/>
<dbReference type="Proteomes" id="UP001519460">
    <property type="component" value="Unassembled WGS sequence"/>
</dbReference>
<feature type="region of interest" description="Disordered" evidence="1">
    <location>
        <begin position="91"/>
        <end position="111"/>
    </location>
</feature>
<name>A0ABD0KL55_9CAEN</name>
<dbReference type="AlphaFoldDB" id="A0ABD0KL55"/>
<feature type="non-terminal residue" evidence="2">
    <location>
        <position position="269"/>
    </location>
</feature>
<comment type="caution">
    <text evidence="2">The sequence shown here is derived from an EMBL/GenBank/DDBJ whole genome shotgun (WGS) entry which is preliminary data.</text>
</comment>
<evidence type="ECO:0000313" key="2">
    <source>
        <dbReference type="EMBL" id="KAK7487849.1"/>
    </source>
</evidence>
<keyword evidence="3" id="KW-1185">Reference proteome</keyword>
<sequence>MYSQLETITSCELLVWEEWVSAVACEEQIERPCLDFQHHTNGVPCEVSGSNYEHPGVKARIQQWENAGEGTLSLNRKDLRNRSFRKFLYSDSSSLRRRPPPPQPSQPTNDLRQWQQYPQSCHTDISGGNEDRGRRLRMASTGSLMDASDVLAAALEQMDGIIAGSKFDMQNASTDYDHSLSDWWQPKPARSTSSAKHVARMLEEVKVAVESADDRDEVKDTLPKDVLDFLRDWLISEEYFLSRISALVIDDYLPRRRLMQTRAACRLES</sequence>
<evidence type="ECO:0000256" key="1">
    <source>
        <dbReference type="SAM" id="MobiDB-lite"/>
    </source>
</evidence>
<gene>
    <name evidence="2" type="ORF">BaRGS_00020896</name>
</gene>
<accession>A0ABD0KL55</accession>
<organism evidence="2 3">
    <name type="scientific">Batillaria attramentaria</name>
    <dbReference type="NCBI Taxonomy" id="370345"/>
    <lineage>
        <taxon>Eukaryota</taxon>
        <taxon>Metazoa</taxon>
        <taxon>Spiralia</taxon>
        <taxon>Lophotrochozoa</taxon>
        <taxon>Mollusca</taxon>
        <taxon>Gastropoda</taxon>
        <taxon>Caenogastropoda</taxon>
        <taxon>Sorbeoconcha</taxon>
        <taxon>Cerithioidea</taxon>
        <taxon>Batillariidae</taxon>
        <taxon>Batillaria</taxon>
    </lineage>
</organism>
<reference evidence="2 3" key="1">
    <citation type="journal article" date="2023" name="Sci. Data">
        <title>Genome assembly of the Korean intertidal mud-creeper Batillaria attramentaria.</title>
        <authorList>
            <person name="Patra A.K."/>
            <person name="Ho P.T."/>
            <person name="Jun S."/>
            <person name="Lee S.J."/>
            <person name="Kim Y."/>
            <person name="Won Y.J."/>
        </authorList>
    </citation>
    <scope>NUCLEOTIDE SEQUENCE [LARGE SCALE GENOMIC DNA]</scope>
    <source>
        <strain evidence="2">Wonlab-2016</strain>
    </source>
</reference>
<protein>
    <submittedName>
        <fullName evidence="2">Uncharacterized protein</fullName>
    </submittedName>
</protein>
<dbReference type="EMBL" id="JACVVK020000158">
    <property type="protein sequence ID" value="KAK7487849.1"/>
    <property type="molecule type" value="Genomic_DNA"/>
</dbReference>
<evidence type="ECO:0000313" key="3">
    <source>
        <dbReference type="Proteomes" id="UP001519460"/>
    </source>
</evidence>